<dbReference type="SUPFAM" id="SSF53335">
    <property type="entry name" value="S-adenosyl-L-methionine-dependent methyltransferases"/>
    <property type="match status" value="1"/>
</dbReference>
<feature type="compositionally biased region" description="Low complexity" evidence="9">
    <location>
        <begin position="66"/>
        <end position="93"/>
    </location>
</feature>
<protein>
    <recommendedName>
        <fullName evidence="8">Ribosomal RNA-processing protein 8</fullName>
        <ecNumber evidence="8">2.1.1.-</ecNumber>
    </recommendedName>
</protein>
<name>W7X772_TETTS</name>
<dbReference type="InterPro" id="IPR007823">
    <property type="entry name" value="RRP8"/>
</dbReference>
<feature type="compositionally biased region" description="Basic and acidic residues" evidence="9">
    <location>
        <begin position="11"/>
        <end position="20"/>
    </location>
</feature>
<keyword evidence="11" id="KW-1185">Reference proteome</keyword>
<gene>
    <name evidence="10" type="ORF">TTHERM_000085239</name>
</gene>
<dbReference type="PANTHER" id="PTHR12787:SF0">
    <property type="entry name" value="RIBOSOMAL RNA-PROCESSING PROTEIN 8"/>
    <property type="match status" value="1"/>
</dbReference>
<evidence type="ECO:0000256" key="2">
    <source>
        <dbReference type="ARBA" id="ARBA00006301"/>
    </source>
</evidence>
<evidence type="ECO:0000256" key="9">
    <source>
        <dbReference type="SAM" id="MobiDB-lite"/>
    </source>
</evidence>
<feature type="region of interest" description="Disordered" evidence="9">
    <location>
        <begin position="1"/>
        <end position="116"/>
    </location>
</feature>
<organism evidence="10 11">
    <name type="scientific">Tetrahymena thermophila (strain SB210)</name>
    <dbReference type="NCBI Taxonomy" id="312017"/>
    <lineage>
        <taxon>Eukaryota</taxon>
        <taxon>Sar</taxon>
        <taxon>Alveolata</taxon>
        <taxon>Ciliophora</taxon>
        <taxon>Intramacronucleata</taxon>
        <taxon>Oligohymenophorea</taxon>
        <taxon>Hymenostomatida</taxon>
        <taxon>Tetrahymenina</taxon>
        <taxon>Tetrahymenidae</taxon>
        <taxon>Tetrahymena</taxon>
    </lineage>
</organism>
<dbReference type="PANTHER" id="PTHR12787">
    <property type="entry name" value="RIBOSOMAL RNA-PROCESSING PROTEIN 8"/>
    <property type="match status" value="1"/>
</dbReference>
<dbReference type="EMBL" id="GG662749">
    <property type="protein sequence ID" value="EWS75240.1"/>
    <property type="molecule type" value="Genomic_DNA"/>
</dbReference>
<accession>W7X772</accession>
<comment type="function">
    <text evidence="8">Probable methyltransferase required to silence rDNA.</text>
</comment>
<keyword evidence="4 8" id="KW-0489">Methyltransferase</keyword>
<dbReference type="InterPro" id="IPR029063">
    <property type="entry name" value="SAM-dependent_MTases_sf"/>
</dbReference>
<dbReference type="InterPro" id="IPR042036">
    <property type="entry name" value="RRP8_N"/>
</dbReference>
<dbReference type="InParanoid" id="W7X772"/>
<dbReference type="Pfam" id="PF05148">
    <property type="entry name" value="Methyltransf_8"/>
    <property type="match status" value="1"/>
</dbReference>
<dbReference type="EC" id="2.1.1.-" evidence="8"/>
<evidence type="ECO:0000256" key="7">
    <source>
        <dbReference type="ARBA" id="ARBA00023242"/>
    </source>
</evidence>
<dbReference type="OrthoDB" id="10258825at2759"/>
<dbReference type="Proteomes" id="UP000009168">
    <property type="component" value="Unassembled WGS sequence"/>
</dbReference>
<evidence type="ECO:0000313" key="11">
    <source>
        <dbReference type="Proteomes" id="UP000009168"/>
    </source>
</evidence>
<evidence type="ECO:0000313" key="10">
    <source>
        <dbReference type="EMBL" id="EWS75240.1"/>
    </source>
</evidence>
<dbReference type="STRING" id="312017.W7X772"/>
<dbReference type="Gene3D" id="3.40.50.150">
    <property type="entry name" value="Vaccinia Virus protein VP39"/>
    <property type="match status" value="1"/>
</dbReference>
<sequence>MFNRISIGGNPKKDANKEASKNSNFNQKNQFNSQKKGENKNTLSSLLQKRSNPEKSQDNSSGKPYKQAQNNNQSSNKNNSQKPQNNQSKQNDQNKNKKFQKHEEKQNQKNQDLTNRIEQGLVGSKFRMINEYLYTTDSKTSADHFAKNKEDFLLYHQGFQSQIVKWPEKPVDMIINELNSNQIFQNAVIADLGCGDGKIFEYFRDNNKLKSLDSSVKQGMKEVHSFDLCAHKDFIKVADSKNIPLKNSECDVVVFCLALMGTNYIEFLTEANRLLKLNGHLIISEVNSRITDMDLFIGMIECLGFKLQKKILPNTYFCFLTFKKLADNKLKLNSQILNQNKNFKTKYIAKFPKTKDQSDVLYISQSLLKPCIYKKR</sequence>
<keyword evidence="3 8" id="KW-0698">rRNA processing</keyword>
<evidence type="ECO:0000256" key="8">
    <source>
        <dbReference type="RuleBase" id="RU365074"/>
    </source>
</evidence>
<proteinExistence type="inferred from homology"/>
<comment type="similarity">
    <text evidence="2 8">Belongs to the methyltransferase superfamily. RRP8 family.</text>
</comment>
<dbReference type="Gene3D" id="1.10.10.2150">
    <property type="entry name" value="Ribosomal RNA-processing protein 8, N-terminal domain"/>
    <property type="match status" value="1"/>
</dbReference>
<reference evidence="11" key="1">
    <citation type="journal article" date="2006" name="PLoS Biol.">
        <title>Macronuclear genome sequence of the ciliate Tetrahymena thermophila, a model eukaryote.</title>
        <authorList>
            <person name="Eisen J.A."/>
            <person name="Coyne R.S."/>
            <person name="Wu M."/>
            <person name="Wu D."/>
            <person name="Thiagarajan M."/>
            <person name="Wortman J.R."/>
            <person name="Badger J.H."/>
            <person name="Ren Q."/>
            <person name="Amedeo P."/>
            <person name="Jones K.M."/>
            <person name="Tallon L.J."/>
            <person name="Delcher A.L."/>
            <person name="Salzberg S.L."/>
            <person name="Silva J.C."/>
            <person name="Haas B.J."/>
            <person name="Majoros W.H."/>
            <person name="Farzad M."/>
            <person name="Carlton J.M."/>
            <person name="Smith R.K. Jr."/>
            <person name="Garg J."/>
            <person name="Pearlman R.E."/>
            <person name="Karrer K.M."/>
            <person name="Sun L."/>
            <person name="Manning G."/>
            <person name="Elde N.C."/>
            <person name="Turkewitz A.P."/>
            <person name="Asai D.J."/>
            <person name="Wilkes D.E."/>
            <person name="Wang Y."/>
            <person name="Cai H."/>
            <person name="Collins K."/>
            <person name="Stewart B.A."/>
            <person name="Lee S.R."/>
            <person name="Wilamowska K."/>
            <person name="Weinberg Z."/>
            <person name="Ruzzo W.L."/>
            <person name="Wloga D."/>
            <person name="Gaertig J."/>
            <person name="Frankel J."/>
            <person name="Tsao C.-C."/>
            <person name="Gorovsky M.A."/>
            <person name="Keeling P.J."/>
            <person name="Waller R.F."/>
            <person name="Patron N.J."/>
            <person name="Cherry J.M."/>
            <person name="Stover N.A."/>
            <person name="Krieger C.J."/>
            <person name="del Toro C."/>
            <person name="Ryder H.F."/>
            <person name="Williamson S.C."/>
            <person name="Barbeau R.A."/>
            <person name="Hamilton E.P."/>
            <person name="Orias E."/>
        </authorList>
    </citation>
    <scope>NUCLEOTIDE SEQUENCE [LARGE SCALE GENOMIC DNA]</scope>
    <source>
        <strain evidence="11">SB210</strain>
    </source>
</reference>
<evidence type="ECO:0000256" key="5">
    <source>
        <dbReference type="ARBA" id="ARBA00022679"/>
    </source>
</evidence>
<dbReference type="GO" id="GO:0006364">
    <property type="term" value="P:rRNA processing"/>
    <property type="evidence" value="ECO:0007669"/>
    <property type="project" value="UniProtKB-UniRule"/>
</dbReference>
<dbReference type="GO" id="GO:0008168">
    <property type="term" value="F:methyltransferase activity"/>
    <property type="evidence" value="ECO:0007669"/>
    <property type="project" value="UniProtKB-KW"/>
</dbReference>
<keyword evidence="5 8" id="KW-0808">Transferase</keyword>
<dbReference type="FunCoup" id="W7X772">
    <property type="interactions" value="74"/>
</dbReference>
<dbReference type="KEGG" id="tet:TTHERM_000085239"/>
<evidence type="ECO:0000256" key="3">
    <source>
        <dbReference type="ARBA" id="ARBA00022552"/>
    </source>
</evidence>
<dbReference type="GO" id="GO:0032259">
    <property type="term" value="P:methylation"/>
    <property type="evidence" value="ECO:0007669"/>
    <property type="project" value="UniProtKB-KW"/>
</dbReference>
<keyword evidence="7 8" id="KW-0539">Nucleus</keyword>
<evidence type="ECO:0000256" key="4">
    <source>
        <dbReference type="ARBA" id="ARBA00022603"/>
    </source>
</evidence>
<feature type="compositionally biased region" description="Polar residues" evidence="9">
    <location>
        <begin position="40"/>
        <end position="50"/>
    </location>
</feature>
<evidence type="ECO:0000256" key="6">
    <source>
        <dbReference type="ARBA" id="ARBA00022691"/>
    </source>
</evidence>
<dbReference type="GO" id="GO:0005730">
    <property type="term" value="C:nucleolus"/>
    <property type="evidence" value="ECO:0007669"/>
    <property type="project" value="UniProtKB-SubCell"/>
</dbReference>
<comment type="subcellular location">
    <subcellularLocation>
        <location evidence="1 8">Nucleus</location>
        <location evidence="1 8">Nucleolus</location>
    </subcellularLocation>
</comment>
<evidence type="ECO:0000256" key="1">
    <source>
        <dbReference type="ARBA" id="ARBA00004604"/>
    </source>
</evidence>
<keyword evidence="6 8" id="KW-0949">S-adenosyl-L-methionine</keyword>
<dbReference type="GeneID" id="24437187"/>
<dbReference type="RefSeq" id="XP_012652231.1">
    <property type="nucleotide sequence ID" value="XM_012796777.1"/>
</dbReference>
<feature type="compositionally biased region" description="Low complexity" evidence="9">
    <location>
        <begin position="21"/>
        <end position="34"/>
    </location>
</feature>
<dbReference type="CDD" id="cd02440">
    <property type="entry name" value="AdoMet_MTases"/>
    <property type="match status" value="1"/>
</dbReference>
<dbReference type="AlphaFoldDB" id="W7X772"/>